<gene>
    <name evidence="8" type="ORF">F7231_11060</name>
</gene>
<dbReference type="InterPro" id="IPR051820">
    <property type="entry name" value="FAD-binding_MO"/>
</dbReference>
<keyword evidence="5" id="KW-0560">Oxidoreductase</keyword>
<comment type="cofactor">
    <cofactor evidence="1">
        <name>FAD</name>
        <dbReference type="ChEBI" id="CHEBI:57692"/>
    </cofactor>
</comment>
<evidence type="ECO:0000256" key="2">
    <source>
        <dbReference type="ARBA" id="ARBA00010139"/>
    </source>
</evidence>
<dbReference type="PANTHER" id="PTHR43872">
    <property type="entry name" value="MONOOXYGENASE, PUTATIVE (AFU_ORTHOLOGUE AFUA_8G02570)-RELATED"/>
    <property type="match status" value="1"/>
</dbReference>
<proteinExistence type="inferred from homology"/>
<sequence length="492" mass="55243">MAAVSSLPDHSPLDVLIIGAGISGIGVAYWLQKKCPTKQFAILEGRETIGGTWSLFRYPGIRSDSDMFTFGYRFKPWQNPQSLSDGATILTYLTETVTENGIDKHIRFGHHVLEANWSDKDRLWTVLVQHKGENAEIQCRFLSVCSGYYSYEQAHRPHFPGEERFNGPLVIPQFWPDDLDYRGKKVVVVGSGATAVTLVPAMADRGAAHVTMLQRSPTYVMNLPNRNGVFAALKKILPNQWAYRFTRWMNLTMSMASFALAKQFPRQAKSLIMKAAARQLPPGFPVDKHFNPTYNPWDQRLCVVPDGDLFTSISNGKASVVTDEIRQFTETGIVLASGEVLEADIIVLATGLTIRLMGGTQIKVNEQLMQPQDAMIYKGMMVSDVPNLAYAFGYTNASWTLKVDLTANYICKLLNYMDRHQYDVVKPAKQAMVSEEPFLNLNSSYIQRAASVLPKQGAKRPWRVYQNYLADMLATRFGRIADGVLTFQRKVS</sequence>
<keyword evidence="7" id="KW-1133">Transmembrane helix</keyword>
<keyword evidence="4" id="KW-0274">FAD</keyword>
<comment type="similarity">
    <text evidence="2">Belongs to the FAD-binding monooxygenase family.</text>
</comment>
<comment type="caution">
    <text evidence="8">The sequence shown here is derived from an EMBL/GenBank/DDBJ whole genome shotgun (WGS) entry which is preliminary data.</text>
</comment>
<dbReference type="PANTHER" id="PTHR43872:SF1">
    <property type="entry name" value="MONOOXYGENASE, PUTATIVE (AFU_ORTHOLOGUE AFUA_8G02570)-RELATED"/>
    <property type="match status" value="1"/>
</dbReference>
<keyword evidence="7" id="KW-0472">Membrane</keyword>
<dbReference type="Pfam" id="PF00743">
    <property type="entry name" value="FMO-like"/>
    <property type="match status" value="1"/>
</dbReference>
<keyword evidence="6" id="KW-0503">Monooxygenase</keyword>
<reference evidence="9" key="2">
    <citation type="submission" date="2023-07" db="EMBL/GenBank/DDBJ databases">
        <authorList>
            <person name="Jung D.-H."/>
        </authorList>
    </citation>
    <scope>NUCLEOTIDE SEQUENCE [LARGE SCALE GENOMIC DNA]</scope>
    <source>
        <strain evidence="9">JA-25</strain>
    </source>
</reference>
<evidence type="ECO:0000313" key="9">
    <source>
        <dbReference type="Proteomes" id="UP000606008"/>
    </source>
</evidence>
<dbReference type="SUPFAM" id="SSF51905">
    <property type="entry name" value="FAD/NAD(P)-binding domain"/>
    <property type="match status" value="1"/>
</dbReference>
<evidence type="ECO:0000256" key="7">
    <source>
        <dbReference type="SAM" id="Phobius"/>
    </source>
</evidence>
<keyword evidence="3" id="KW-0285">Flavoprotein</keyword>
<keyword evidence="7" id="KW-0812">Transmembrane</keyword>
<evidence type="ECO:0000256" key="1">
    <source>
        <dbReference type="ARBA" id="ARBA00001974"/>
    </source>
</evidence>
<evidence type="ECO:0000313" key="8">
    <source>
        <dbReference type="EMBL" id="NID10710.1"/>
    </source>
</evidence>
<evidence type="ECO:0000256" key="3">
    <source>
        <dbReference type="ARBA" id="ARBA00022630"/>
    </source>
</evidence>
<dbReference type="InterPro" id="IPR036188">
    <property type="entry name" value="FAD/NAD-bd_sf"/>
</dbReference>
<dbReference type="Gene3D" id="3.50.50.60">
    <property type="entry name" value="FAD/NAD(P)-binding domain"/>
    <property type="match status" value="3"/>
</dbReference>
<dbReference type="Pfam" id="PF13450">
    <property type="entry name" value="NAD_binding_8"/>
    <property type="match status" value="1"/>
</dbReference>
<evidence type="ECO:0000256" key="4">
    <source>
        <dbReference type="ARBA" id="ARBA00022827"/>
    </source>
</evidence>
<organism evidence="8 9">
    <name type="scientific">Fibrivirga algicola</name>
    <dbReference type="NCBI Taxonomy" id="2950420"/>
    <lineage>
        <taxon>Bacteria</taxon>
        <taxon>Pseudomonadati</taxon>
        <taxon>Bacteroidota</taxon>
        <taxon>Cytophagia</taxon>
        <taxon>Cytophagales</taxon>
        <taxon>Spirosomataceae</taxon>
        <taxon>Fibrivirga</taxon>
    </lineage>
</organism>
<feature type="transmembrane region" description="Helical" evidence="7">
    <location>
        <begin position="12"/>
        <end position="31"/>
    </location>
</feature>
<protein>
    <submittedName>
        <fullName evidence="8">NAD(P)/FAD-dependent oxidoreductase</fullName>
    </submittedName>
</protein>
<name>A0ABX0QHL5_9BACT</name>
<keyword evidence="9" id="KW-1185">Reference proteome</keyword>
<evidence type="ECO:0000256" key="6">
    <source>
        <dbReference type="ARBA" id="ARBA00023033"/>
    </source>
</evidence>
<dbReference type="InterPro" id="IPR020946">
    <property type="entry name" value="Flavin_mOase-like"/>
</dbReference>
<dbReference type="RefSeq" id="WP_166691930.1">
    <property type="nucleotide sequence ID" value="NZ_WAEL01000003.1"/>
</dbReference>
<dbReference type="Proteomes" id="UP000606008">
    <property type="component" value="Unassembled WGS sequence"/>
</dbReference>
<dbReference type="EMBL" id="WAEL01000003">
    <property type="protein sequence ID" value="NID10710.1"/>
    <property type="molecule type" value="Genomic_DNA"/>
</dbReference>
<accession>A0ABX0QHL5</accession>
<reference evidence="9" key="1">
    <citation type="submission" date="2019-09" db="EMBL/GenBank/DDBJ databases">
        <authorList>
            <person name="Jung D.-H."/>
        </authorList>
    </citation>
    <scope>NUCLEOTIDE SEQUENCE [LARGE SCALE GENOMIC DNA]</scope>
    <source>
        <strain evidence="9">JA-25</strain>
    </source>
</reference>
<evidence type="ECO:0000256" key="5">
    <source>
        <dbReference type="ARBA" id="ARBA00023002"/>
    </source>
</evidence>